<keyword evidence="2" id="KW-0479">Metal-binding</keyword>
<dbReference type="AlphaFoldDB" id="A0A2T2WN07"/>
<dbReference type="InterPro" id="IPR034405">
    <property type="entry name" value="F420"/>
</dbReference>
<dbReference type="InterPro" id="IPR058240">
    <property type="entry name" value="rSAM_sf"/>
</dbReference>
<proteinExistence type="predicted"/>
<evidence type="ECO:0000313" key="3">
    <source>
        <dbReference type="EMBL" id="PSR23625.1"/>
    </source>
</evidence>
<protein>
    <recommendedName>
        <fullName evidence="5">Radical SAM core domain-containing protein</fullName>
    </recommendedName>
</protein>
<sequence>MRMPELRAGANLDIIPVGRLTTTPYCWAGCAFCRLARPLPKVRMTDAPAGLTLAHLAARGVNLDQTAQIRLRGGLSLREPFDYWIHFLRHLRAQYQGRLIAFSPVEIWQFHVLERRSLRDLLHLLKWAGVDLLGPGGSETWTPELRARWTPHRLEPNEWLSVAEAARQVGLGFSMAPIIGAHMGETEWNEYVAVILQHDPQELEVKPLNSEGTRWAAHDSASILETVAAIQRLREATPSLPLYVCWDEQPLDDAAAIFAAAGADGLLTSVWEVTPA</sequence>
<dbReference type="GO" id="GO:0044689">
    <property type="term" value="F:7,8-didemethyl-8-hydroxy-5-deazariboflavin synthase activity"/>
    <property type="evidence" value="ECO:0007669"/>
    <property type="project" value="TreeGrafter"/>
</dbReference>
<comment type="cofactor">
    <cofactor evidence="1">
        <name>[4Fe-4S] cluster</name>
        <dbReference type="ChEBI" id="CHEBI:49883"/>
    </cofactor>
</comment>
<keyword evidence="2" id="KW-0004">4Fe-4S</keyword>
<dbReference type="EMBL" id="PXYV01000004">
    <property type="protein sequence ID" value="PSR23625.1"/>
    <property type="molecule type" value="Genomic_DNA"/>
</dbReference>
<dbReference type="PANTHER" id="PTHR43076:SF1">
    <property type="entry name" value="LIPOYL SYNTHASE 2"/>
    <property type="match status" value="1"/>
</dbReference>
<keyword evidence="2" id="KW-0411">Iron-sulfur</keyword>
<reference evidence="3 4" key="1">
    <citation type="journal article" date="2014" name="BMC Genomics">
        <title>Comparison of environmental and isolate Sulfobacillus genomes reveals diverse carbon, sulfur, nitrogen, and hydrogen metabolisms.</title>
        <authorList>
            <person name="Justice N.B."/>
            <person name="Norman A."/>
            <person name="Brown C.T."/>
            <person name="Singh A."/>
            <person name="Thomas B.C."/>
            <person name="Banfield J.F."/>
        </authorList>
    </citation>
    <scope>NUCLEOTIDE SEQUENCE [LARGE SCALE GENOMIC DNA]</scope>
    <source>
        <strain evidence="3">AMDSBA3</strain>
    </source>
</reference>
<dbReference type="PANTHER" id="PTHR43076">
    <property type="entry name" value="FO SYNTHASE (COFH)"/>
    <property type="match status" value="1"/>
</dbReference>
<organism evidence="3 4">
    <name type="scientific">Sulfobacillus acidophilus</name>
    <dbReference type="NCBI Taxonomy" id="53633"/>
    <lineage>
        <taxon>Bacteria</taxon>
        <taxon>Bacillati</taxon>
        <taxon>Bacillota</taxon>
        <taxon>Clostridia</taxon>
        <taxon>Eubacteriales</taxon>
        <taxon>Clostridiales Family XVII. Incertae Sedis</taxon>
        <taxon>Sulfobacillus</taxon>
    </lineage>
</organism>
<dbReference type="Gene3D" id="3.20.20.70">
    <property type="entry name" value="Aldolase class I"/>
    <property type="match status" value="1"/>
</dbReference>
<evidence type="ECO:0000313" key="4">
    <source>
        <dbReference type="Proteomes" id="UP000241848"/>
    </source>
</evidence>
<dbReference type="Proteomes" id="UP000241848">
    <property type="component" value="Unassembled WGS sequence"/>
</dbReference>
<evidence type="ECO:0008006" key="5">
    <source>
        <dbReference type="Google" id="ProtNLM"/>
    </source>
</evidence>
<name>A0A2T2WN07_9FIRM</name>
<comment type="caution">
    <text evidence="3">The sequence shown here is derived from an EMBL/GenBank/DDBJ whole genome shotgun (WGS) entry which is preliminary data.</text>
</comment>
<keyword evidence="2" id="KW-0408">Iron</keyword>
<evidence type="ECO:0000256" key="2">
    <source>
        <dbReference type="ARBA" id="ARBA00022485"/>
    </source>
</evidence>
<dbReference type="InterPro" id="IPR013785">
    <property type="entry name" value="Aldolase_TIM"/>
</dbReference>
<evidence type="ECO:0000256" key="1">
    <source>
        <dbReference type="ARBA" id="ARBA00001966"/>
    </source>
</evidence>
<dbReference type="GO" id="GO:0051539">
    <property type="term" value="F:4 iron, 4 sulfur cluster binding"/>
    <property type="evidence" value="ECO:0007669"/>
    <property type="project" value="UniProtKB-KW"/>
</dbReference>
<accession>A0A2T2WN07</accession>
<gene>
    <name evidence="3" type="ORF">C7B45_02335</name>
</gene>
<dbReference type="SUPFAM" id="SSF102114">
    <property type="entry name" value="Radical SAM enzymes"/>
    <property type="match status" value="1"/>
</dbReference>